<protein>
    <submittedName>
        <fullName evidence="3">Sperm-associated antigen 17-like isoform X1</fullName>
    </submittedName>
</protein>
<feature type="compositionally biased region" description="Polar residues" evidence="1">
    <location>
        <begin position="2045"/>
        <end position="2078"/>
    </location>
</feature>
<dbReference type="Pfam" id="PF14874">
    <property type="entry name" value="PapD-like"/>
    <property type="match status" value="1"/>
</dbReference>
<feature type="compositionally biased region" description="Polar residues" evidence="1">
    <location>
        <begin position="915"/>
        <end position="930"/>
    </location>
</feature>
<feature type="compositionally biased region" description="Basic and acidic residues" evidence="1">
    <location>
        <begin position="1024"/>
        <end position="1033"/>
    </location>
</feature>
<feature type="region of interest" description="Disordered" evidence="1">
    <location>
        <begin position="444"/>
        <end position="463"/>
    </location>
</feature>
<dbReference type="OMA" id="HYATVIT"/>
<dbReference type="PANTHER" id="PTHR21963:SF1">
    <property type="entry name" value="SPERM-ASSOCIATED ANTIGEN 17"/>
    <property type="match status" value="1"/>
</dbReference>
<dbReference type="InterPro" id="IPR026173">
    <property type="entry name" value="SPAG17"/>
</dbReference>
<feature type="region of interest" description="Disordered" evidence="1">
    <location>
        <begin position="1911"/>
        <end position="1967"/>
    </location>
</feature>
<dbReference type="PANTHER" id="PTHR21963">
    <property type="entry name" value="PF6"/>
    <property type="match status" value="1"/>
</dbReference>
<keyword evidence="2" id="KW-1185">Reference proteome</keyword>
<feature type="compositionally biased region" description="Polar residues" evidence="1">
    <location>
        <begin position="726"/>
        <end position="739"/>
    </location>
</feature>
<feature type="compositionally biased region" description="Basic and acidic residues" evidence="1">
    <location>
        <begin position="445"/>
        <end position="462"/>
    </location>
</feature>
<feature type="region of interest" description="Disordered" evidence="1">
    <location>
        <begin position="1099"/>
        <end position="1128"/>
    </location>
</feature>
<feature type="compositionally biased region" description="Polar residues" evidence="1">
    <location>
        <begin position="1155"/>
        <end position="1165"/>
    </location>
</feature>
<dbReference type="GO" id="GO:0003351">
    <property type="term" value="P:epithelial cilium movement involved in extracellular fluid movement"/>
    <property type="evidence" value="ECO:0007669"/>
    <property type="project" value="TreeGrafter"/>
</dbReference>
<feature type="region of interest" description="Disordered" evidence="1">
    <location>
        <begin position="1411"/>
        <end position="1486"/>
    </location>
</feature>
<dbReference type="GeneID" id="110974600"/>
<feature type="compositionally biased region" description="Basic and acidic residues" evidence="1">
    <location>
        <begin position="1112"/>
        <end position="1125"/>
    </location>
</feature>
<feature type="compositionally biased region" description="Polar residues" evidence="1">
    <location>
        <begin position="2446"/>
        <end position="2461"/>
    </location>
</feature>
<evidence type="ECO:0000256" key="1">
    <source>
        <dbReference type="SAM" id="MobiDB-lite"/>
    </source>
</evidence>
<dbReference type="KEGG" id="aplc:110974600"/>
<feature type="compositionally biased region" description="Basic residues" evidence="1">
    <location>
        <begin position="894"/>
        <end position="913"/>
    </location>
</feature>
<feature type="compositionally biased region" description="Basic and acidic residues" evidence="1">
    <location>
        <begin position="951"/>
        <end position="960"/>
    </location>
</feature>
<sequence>MSKKRAKSGGSAGVSRWDSGIVQAPFEEENWKASITFIVGQRLEDYEHTKVLCTAVHSGLRKLFSVISKDLLSQEVQELGNAKTKKPKDVPAFSEICEAVKPHLDNNEDVPMPLLAKLLKWKLLAIKQKDMKRREDERKAADGKDGKDKKGGKDKRARSKSPVKGKGKNKSPEIPSPKKESKLKKRGEEEDNNKYIDDEPDDGPEHYVVIEGFDRAPLLALLCDLGVNVDSIIKVGSEDYERFARLKAQEEEEEEEEKPPEVVEAERVKREKAVQRLETFWQQHEPLLRSAPKESKLHDIARLAYTVKSKIIPEDMEDNELRTEFGTALFEDIACMMYDLLDSKRQFLNYLDNMKLIQIPSASKPAMPPAMSEVHSGASLTTSGAGALTAGAPTDLQGLGGLEQKPPLPEVDMRYYSELMDSLPHESVSVPIIMHCMLEQITATEEDKLPPSEKAQTPRDDGLDPSLAAHIEGMTAKLHMSAKEKENIDNSFNSLASKTSPSTVNGANNGTPHFYRYGDAIARRLHHLRALNGFNPLEAELAMMDYIPVAKLREFPRPCPAVLKQRAARLQELLQHCASGAVDQAEVDHAFRQFVFESLKLRGTDADGLVLRSETEDSKVIWDDPYPLFVSKEDDSTRQGQTIEIPIPLAVIDANQLPSDKPCSKPGSAKSTQSDQTSGGILKNEPAASKSRQGSASSAKSARSTVHFEKDASGKPVLPAAKEAQPASSSQPTSENSLSLELPGAAKSQRSRPGSAGSIIGVQDIGERQQRNLDEWRYAEYLEPSVLLQVLQEAREVYPYMDTYYHKRDHSLLVVLHNPMGPNLMNHEPWSTKLHSNVGFRNYMEHVADYVKDWTAEEEDKYQAEVRRKELEAMRAAAAATPSPSVSRPSSGKSRARSGSPKKSRSKSPKGKRSVSPTHSVDNLDPNSGSFMRPNSMKAWKLEQDKIREEEEKKRLEKEKKGRPRSRSRSGSPKKEDREKKDDKKDKRAVSPSKESGRNSKKGTKGDKGGAGAEEEKGEEGPTEEPKEPEREYPFVGYDVGNDLIHASGFVTTLLPCDGGQIRTEKTEFVDGPTFVKTSVLKDGHMFVIHMLNPRAVSEDELAPKTSPEEAMVEKAEHETQEKDQAPVAKETNLLKDLMDEDGADSLASEALSIKSGSMSGSQYAESRDGDSPTKGVTQQQQDAPLDSTKAPEPAEEKPGPVSSFGSFTATLSDGMVFALSNYGSKGVPFGAEEPKQEVEIYVPPPNSPSPPPTISSPKGTRAGSGKKGKKQQQQQQQQEAERQAQLQLEQQQKEEEERKRRAMEEALKKAQEPKEPPFQQLFVSCPDGLHVNYLLEKDAGVVMADSKSTGRLLVRQCYPYKTSGRQECESARQVPAMQERSRLITSDGSVIKMMKDGNVQVLFADGAVSVSQGPSSRHSSLSRAHSREPSPQRGGSAISTQVSDAAVKKGSVRGPPSKSGTAVAGEKPADDLPDPGATEDPGAISEWVTTARDGARIGTRADGSTYELKACMMYSATDPMTYEVMSTREDRVVILQRPDGSRIIDHNEGTRITTYYNRVELVDDFDEHAETGEEPSPRFKLVKHYKVECPGYATVIFNSEDSLATTIFGSGTEIISIPNGSYEVLHHEGGRVTVKSEGTVEYIPAVARDHRESKAYTMRHQNPLVFEMQDLYGNCFVVRSTGETKVVRSASCNEDMDEMGVNKDYCHHLPKFFVINEDGSGVELLRGEDIEGYLEQASLDPNTAILTDPLPDHPDVNGITVMRPYMTGLSKAWLTTLDEPNIVPPNLCSRDFARFPPRELKHPGPKFGTDVGKGLAVGSRLPVLRSPPVPVCPSKLEIRQFIEYKPISEELRQKMRLGLEAYAKEMQSKDQQWAEQELKEPRDEAEKVKAGELLASILAQDEQDVAAPMDSAADNAPQQVSKSVISTTKPRAVTSGEEAKALYEKATAPAPQRPLPKPKNKYTQEDWDRVKRELAEELTLRKALRNHEVPPYFQSAGGESFLLSQAASAGAGSKAPDMEVLTKDLAQATRQGEGGTQPPRTAFSLPSTPSESPASQQQAGPDSSRQSDPSESTSPRKQPSPSNPTISVPISSSSPADVRPTNPTPAHAGGQGTPTPLRPNNPTPAHASQQQEPTARPGNPTPGGNTDNANNQNAVLPSETPSSYASFPNHPSTIPEHADEGAYTDRSGYTDGNSVSGNNQDEGRHSSSQPDGNGTGMEGDAGIPSANSDLVLTKSLLVDVNGEPRKESVRLPAAILGQKPGMVPNEHFQVLEDPVRRKVNTSSIAGAEAKGIAPLSKMRGFELVPGEVHFGTLREGCTYAFSVHLKNCGIDTCRYKVKQPPPATGLQVVYTPGPVSAGMKAVLELQLYAIAVGVTGDSGQGSIGHHVEIITEMEQLYLPVTANILTANEYDERCHTQGTPRVSAGVRLISARPPSREGIIRPRKTQQPGTTLEADSQLVQ</sequence>
<feature type="compositionally biased region" description="Polar residues" evidence="1">
    <location>
        <begin position="690"/>
        <end position="704"/>
    </location>
</feature>
<dbReference type="Proteomes" id="UP000694845">
    <property type="component" value="Unplaced"/>
</dbReference>
<feature type="region of interest" description="Disordered" evidence="1">
    <location>
        <begin position="873"/>
        <end position="938"/>
    </location>
</feature>
<dbReference type="GO" id="GO:1904158">
    <property type="term" value="P:axonemal central apparatus assembly"/>
    <property type="evidence" value="ECO:0007669"/>
    <property type="project" value="TreeGrafter"/>
</dbReference>
<feature type="compositionally biased region" description="Polar residues" evidence="1">
    <location>
        <begin position="2143"/>
        <end position="2173"/>
    </location>
</feature>
<organism evidence="2 3">
    <name type="scientific">Acanthaster planci</name>
    <name type="common">Crown-of-thorns starfish</name>
    <dbReference type="NCBI Taxonomy" id="133434"/>
    <lineage>
        <taxon>Eukaryota</taxon>
        <taxon>Metazoa</taxon>
        <taxon>Echinodermata</taxon>
        <taxon>Eleutherozoa</taxon>
        <taxon>Asterozoa</taxon>
        <taxon>Asteroidea</taxon>
        <taxon>Valvatacea</taxon>
        <taxon>Valvatida</taxon>
        <taxon>Acanthasteridae</taxon>
        <taxon>Acanthaster</taxon>
    </lineage>
</organism>
<feature type="compositionally biased region" description="Basic and acidic residues" evidence="1">
    <location>
        <begin position="1292"/>
        <end position="1315"/>
    </location>
</feature>
<feature type="compositionally biased region" description="Polar residues" evidence="1">
    <location>
        <begin position="2191"/>
        <end position="2213"/>
    </location>
</feature>
<feature type="compositionally biased region" description="Basic and acidic residues" evidence="1">
    <location>
        <begin position="973"/>
        <end position="989"/>
    </location>
</feature>
<feature type="compositionally biased region" description="Low complexity" evidence="1">
    <location>
        <begin position="2007"/>
        <end position="2016"/>
    </location>
</feature>
<feature type="compositionally biased region" description="Polar residues" evidence="1">
    <location>
        <begin position="669"/>
        <end position="679"/>
    </location>
</feature>
<feature type="region of interest" description="Disordered" evidence="1">
    <location>
        <begin position="132"/>
        <end position="203"/>
    </location>
</feature>
<feature type="compositionally biased region" description="Polar residues" evidence="1">
    <location>
        <begin position="1917"/>
        <end position="1930"/>
    </location>
</feature>
<evidence type="ECO:0000313" key="2">
    <source>
        <dbReference type="Proteomes" id="UP000694845"/>
    </source>
</evidence>
<feature type="compositionally biased region" description="Basic and acidic residues" evidence="1">
    <location>
        <begin position="176"/>
        <end position="197"/>
    </location>
</feature>
<dbReference type="GO" id="GO:1990716">
    <property type="term" value="C:axonemal central apparatus"/>
    <property type="evidence" value="ECO:0007669"/>
    <property type="project" value="TreeGrafter"/>
</dbReference>
<feature type="region of interest" description="Disordered" evidence="1">
    <location>
        <begin position="951"/>
        <end position="1035"/>
    </location>
</feature>
<feature type="compositionally biased region" description="Low complexity" evidence="1">
    <location>
        <begin position="874"/>
        <end position="893"/>
    </location>
</feature>
<dbReference type="RefSeq" id="XP_022082065.1">
    <property type="nucleotide sequence ID" value="XM_022226373.1"/>
</dbReference>
<dbReference type="OrthoDB" id="10257153at2759"/>
<feature type="region of interest" description="Disordered" evidence="1">
    <location>
        <begin position="2007"/>
        <end position="2227"/>
    </location>
</feature>
<feature type="compositionally biased region" description="Low complexity" evidence="1">
    <location>
        <begin position="2080"/>
        <end position="2096"/>
    </location>
</feature>
<evidence type="ECO:0000313" key="3">
    <source>
        <dbReference type="RefSeq" id="XP_022082065.1"/>
    </source>
</evidence>
<feature type="compositionally biased region" description="Basic residues" evidence="1">
    <location>
        <begin position="152"/>
        <end position="169"/>
    </location>
</feature>
<name>A0A8B7XPZ0_ACAPL</name>
<feature type="region of interest" description="Disordered" evidence="1">
    <location>
        <begin position="1154"/>
        <end position="1208"/>
    </location>
</feature>
<feature type="compositionally biased region" description="Pro residues" evidence="1">
    <location>
        <begin position="1243"/>
        <end position="1255"/>
    </location>
</feature>
<proteinExistence type="predicted"/>
<reference evidence="3" key="1">
    <citation type="submission" date="2025-08" db="UniProtKB">
        <authorList>
            <consortium name="RefSeq"/>
        </authorList>
    </citation>
    <scope>IDENTIFICATION</scope>
</reference>
<accession>A0A8B7XPZ0</accession>
<feature type="region of interest" description="Disordered" evidence="1">
    <location>
        <begin position="656"/>
        <end position="763"/>
    </location>
</feature>
<dbReference type="GO" id="GO:0005576">
    <property type="term" value="C:extracellular region"/>
    <property type="evidence" value="ECO:0007669"/>
    <property type="project" value="GOC"/>
</dbReference>
<gene>
    <name evidence="3" type="primary">LOC110974600</name>
</gene>
<feature type="region of interest" description="Disordered" evidence="1">
    <location>
        <begin position="2434"/>
        <end position="2461"/>
    </location>
</feature>
<feature type="region of interest" description="Disordered" evidence="1">
    <location>
        <begin position="1222"/>
        <end position="1315"/>
    </location>
</feature>
<feature type="compositionally biased region" description="Low complexity" evidence="1">
    <location>
        <begin position="1272"/>
        <end position="1291"/>
    </location>
</feature>
<feature type="compositionally biased region" description="Basic and acidic residues" evidence="1">
    <location>
        <begin position="132"/>
        <end position="151"/>
    </location>
</feature>